<evidence type="ECO:0000256" key="1">
    <source>
        <dbReference type="PIRSR" id="PIRSR001549-1"/>
    </source>
</evidence>
<dbReference type="OrthoDB" id="9769617at2"/>
<evidence type="ECO:0000313" key="3">
    <source>
        <dbReference type="EMBL" id="OYQ28275.1"/>
    </source>
</evidence>
<keyword evidence="4" id="KW-1185">Reference proteome</keyword>
<dbReference type="GO" id="GO:0016757">
    <property type="term" value="F:glycosyltransferase activity"/>
    <property type="evidence" value="ECO:0007669"/>
    <property type="project" value="UniProtKB-KW"/>
</dbReference>
<comment type="caution">
    <text evidence="3">The sequence shown here is derived from an EMBL/GenBank/DDBJ whole genome shotgun (WGS) entry which is preliminary data.</text>
</comment>
<name>A0A255YI77_9SPHN</name>
<dbReference type="InterPro" id="IPR041715">
    <property type="entry name" value="HisRS-like_core"/>
</dbReference>
<dbReference type="Proteomes" id="UP000216991">
    <property type="component" value="Unassembled WGS sequence"/>
</dbReference>
<evidence type="ECO:0000259" key="2">
    <source>
        <dbReference type="Pfam" id="PF13393"/>
    </source>
</evidence>
<dbReference type="GO" id="GO:0004821">
    <property type="term" value="F:histidine-tRNA ligase activity"/>
    <property type="evidence" value="ECO:0007669"/>
    <property type="project" value="TreeGrafter"/>
</dbReference>
<feature type="binding site" evidence="1">
    <location>
        <begin position="77"/>
        <end position="79"/>
    </location>
    <ligand>
        <name>L-histidine</name>
        <dbReference type="ChEBI" id="CHEBI:57595"/>
    </ligand>
</feature>
<sequence length="365" mass="37618">MNIPGLLPEGLRDSLPPQAQALASLVRTLTDVCGAHGYERVAPPLIEYESSLASGSSRERLRFTDPVSQQTLALRSDITGQVGRIAVTRLAQQARPLRLMYAGQVLRVRGDQLSPERERTQAGAELIGSDGPAAAAELLQLAIAALATAGVTGLSVDLTMPTLVADLAAAGWPLGRASLAQVQALLDGKDVGALKSLGADAFVPLIAAAGPAPAAIIALRQLDLPDAILARLDAIAALAAGLDGVAVTLDPTERHGFEYQTWLGFSLFGAGLAAELGRGGAYLVPRPDGTQEPAIGFSLYVDGLVDLGLGVELQRRILLPLGTPAAEAAALRGEGWITVAALDAETGAAALHCSHIWQSGQAVPA</sequence>
<dbReference type="RefSeq" id="WP_094473786.1">
    <property type="nucleotide sequence ID" value="NZ_NOXT01000110.1"/>
</dbReference>
<accession>A0A255YI77</accession>
<proteinExistence type="predicted"/>
<keyword evidence="3" id="KW-0328">Glycosyltransferase</keyword>
<dbReference type="InterPro" id="IPR045864">
    <property type="entry name" value="aa-tRNA-synth_II/BPL/LPL"/>
</dbReference>
<dbReference type="PIRSF" id="PIRSF001549">
    <property type="entry name" value="His-tRNA_synth"/>
    <property type="match status" value="1"/>
</dbReference>
<dbReference type="AlphaFoldDB" id="A0A255YI77"/>
<evidence type="ECO:0000313" key="4">
    <source>
        <dbReference type="Proteomes" id="UP000216991"/>
    </source>
</evidence>
<feature type="binding site" evidence="1">
    <location>
        <position position="107"/>
    </location>
    <ligand>
        <name>L-histidine</name>
        <dbReference type="ChEBI" id="CHEBI:57595"/>
    </ligand>
</feature>
<reference evidence="3 4" key="1">
    <citation type="submission" date="2017-07" db="EMBL/GenBank/DDBJ databases">
        <title>Sandarakinorhabdus cyanobacteriorum sp. nov., a novel bacterium isolated from cyanobacterial aggregates in a eutrophic lake.</title>
        <authorList>
            <person name="Cai H."/>
        </authorList>
    </citation>
    <scope>NUCLEOTIDE SEQUENCE [LARGE SCALE GENOMIC DNA]</scope>
    <source>
        <strain evidence="3 4">TH057</strain>
    </source>
</reference>
<dbReference type="SUPFAM" id="SSF55681">
    <property type="entry name" value="Class II aaRS and biotin synthetases"/>
    <property type="match status" value="1"/>
</dbReference>
<dbReference type="EMBL" id="NOXT01000110">
    <property type="protein sequence ID" value="OYQ28275.1"/>
    <property type="molecule type" value="Genomic_DNA"/>
</dbReference>
<feature type="binding site" evidence="1">
    <location>
        <position position="121"/>
    </location>
    <ligand>
        <name>L-histidine</name>
        <dbReference type="ChEBI" id="CHEBI:57595"/>
    </ligand>
</feature>
<dbReference type="InterPro" id="IPR004516">
    <property type="entry name" value="HisRS/HisZ"/>
</dbReference>
<gene>
    <name evidence="3" type="ORF">CHU93_09165</name>
</gene>
<keyword evidence="3" id="KW-0808">Transferase</keyword>
<organism evidence="3 4">
    <name type="scientific">Sandarakinorhabdus cyanobacteriorum</name>
    <dbReference type="NCBI Taxonomy" id="1981098"/>
    <lineage>
        <taxon>Bacteria</taxon>
        <taxon>Pseudomonadati</taxon>
        <taxon>Pseudomonadota</taxon>
        <taxon>Alphaproteobacteria</taxon>
        <taxon>Sphingomonadales</taxon>
        <taxon>Sphingosinicellaceae</taxon>
        <taxon>Sandarakinorhabdus</taxon>
    </lineage>
</organism>
<feature type="domain" description="Class II Histidinyl-tRNA synthetase (HisRS)-like catalytic core" evidence="2">
    <location>
        <begin position="10"/>
        <end position="303"/>
    </location>
</feature>
<dbReference type="PANTHER" id="PTHR43707">
    <property type="entry name" value="HISTIDYL-TRNA SYNTHETASE"/>
    <property type="match status" value="1"/>
</dbReference>
<dbReference type="Pfam" id="PF13393">
    <property type="entry name" value="tRNA-synt_His"/>
    <property type="match status" value="1"/>
</dbReference>
<dbReference type="GO" id="GO:0005737">
    <property type="term" value="C:cytoplasm"/>
    <property type="evidence" value="ECO:0007669"/>
    <property type="project" value="InterPro"/>
</dbReference>
<dbReference type="PANTHER" id="PTHR43707:SF1">
    <property type="entry name" value="HISTIDINE--TRNA LIGASE, MITOCHONDRIAL-RELATED"/>
    <property type="match status" value="1"/>
</dbReference>
<dbReference type="GO" id="GO:0006427">
    <property type="term" value="P:histidyl-tRNA aminoacylation"/>
    <property type="evidence" value="ECO:0007669"/>
    <property type="project" value="TreeGrafter"/>
</dbReference>
<dbReference type="Gene3D" id="3.30.930.10">
    <property type="entry name" value="Bira Bifunctional Protein, Domain 2"/>
    <property type="match status" value="1"/>
</dbReference>
<protein>
    <submittedName>
        <fullName evidence="3">ATP phosphoribosyltransferase regulatory subunit</fullName>
    </submittedName>
</protein>
<feature type="binding site" evidence="1">
    <location>
        <position position="125"/>
    </location>
    <ligand>
        <name>L-histidine</name>
        <dbReference type="ChEBI" id="CHEBI:57595"/>
    </ligand>
</feature>